<comment type="similarity">
    <text evidence="8 9">Belongs to the TonB-dependent receptor family.</text>
</comment>
<feature type="domain" description="TonB-dependent receptor plug" evidence="12">
    <location>
        <begin position="53"/>
        <end position="172"/>
    </location>
</feature>
<dbReference type="Gene3D" id="2.170.130.10">
    <property type="entry name" value="TonB-dependent receptor, plug domain"/>
    <property type="match status" value="1"/>
</dbReference>
<keyword evidence="14" id="KW-1185">Reference proteome</keyword>
<evidence type="ECO:0000256" key="4">
    <source>
        <dbReference type="ARBA" id="ARBA00022692"/>
    </source>
</evidence>
<evidence type="ECO:0000313" key="13">
    <source>
        <dbReference type="EMBL" id="TLM74460.1"/>
    </source>
</evidence>
<evidence type="ECO:0000313" key="14">
    <source>
        <dbReference type="Proteomes" id="UP000306791"/>
    </source>
</evidence>
<evidence type="ECO:0000259" key="12">
    <source>
        <dbReference type="Pfam" id="PF07715"/>
    </source>
</evidence>
<keyword evidence="5 9" id="KW-0798">TonB box</keyword>
<feature type="signal peptide" evidence="10">
    <location>
        <begin position="1"/>
        <end position="31"/>
    </location>
</feature>
<evidence type="ECO:0000256" key="8">
    <source>
        <dbReference type="PROSITE-ProRule" id="PRU01360"/>
    </source>
</evidence>
<keyword evidence="4 8" id="KW-0812">Transmembrane</keyword>
<dbReference type="Pfam" id="PF00593">
    <property type="entry name" value="TonB_dep_Rec_b-barrel"/>
    <property type="match status" value="1"/>
</dbReference>
<feature type="chain" id="PRO_5047075303" evidence="10">
    <location>
        <begin position="32"/>
        <end position="874"/>
    </location>
</feature>
<reference evidence="13 14" key="1">
    <citation type="submission" date="2019-05" db="EMBL/GenBank/DDBJ databases">
        <title>Microbulbifer harenosus sp. nov., an alginate-degrading bacterium isolated from coastal sand.</title>
        <authorList>
            <person name="Huang H."/>
            <person name="Mo K."/>
            <person name="Bao S."/>
        </authorList>
    </citation>
    <scope>NUCLEOTIDE SEQUENCE [LARGE SCALE GENOMIC DNA]</scope>
    <source>
        <strain evidence="13 14">HB161719</strain>
    </source>
</reference>
<protein>
    <submittedName>
        <fullName evidence="13">TonB-dependent receptor</fullName>
    </submittedName>
</protein>
<dbReference type="InterPro" id="IPR012910">
    <property type="entry name" value="Plug_dom"/>
</dbReference>
<evidence type="ECO:0000256" key="7">
    <source>
        <dbReference type="ARBA" id="ARBA00023237"/>
    </source>
</evidence>
<dbReference type="EMBL" id="VANI01000021">
    <property type="protein sequence ID" value="TLM74460.1"/>
    <property type="molecule type" value="Genomic_DNA"/>
</dbReference>
<name>A0ABY2UDS2_9GAMM</name>
<sequence>MKQIFSRRNVLSSAIFSAISVTATAPQVLFAADENAMEEIAVVGSRIQRNAEFETATPIQVMDREAIEKSGYTNLQQMFEKNPAAGNGTFSTRGNNQDSTANGAAAVSLRGMGADATLVLVNGKRVAISAFAESITTNFVDINSIPIAAVERVEILKDGASAIYGSDAVAGVVNLVLRKDFEGAEVTADFGGADGYDEQSVSAVWGVNGEDSNLTLIFDHRSNSTLASVERRGLDTADQSFRGGMDFRSSRGYPGRFIVDGETTIDPNCPAGSAFGQTCVYDYGPWTLLTPEAERTGVLMLGHAQLTDNVEFFSELAVQHNTSIAQGAPTPLDEDAGLTVPIDHPNNPFAGASSIDIGRYRTVDAGARQWDIETDNLRAVFGLRGSIAEWDWEASVQRSRSESTQTGNRSQGWVRTDLLQQEIDAGRYNPFGGVQNPQSVIDAITTSLVRQGKSELRGMDFTISGDLFDTANGAIAMAAGLERREERASDIPDDQFQRGLIFGTESVYAAASRDINSAFVEFAVPLPANLDLTLAGRYDDYSDFGSTTNPMVNLLWTASEQLSLRASWGTGFRAPSLAQIGLGPSQGSLFFIDTYGCAINDDYCVSTDYNIVFSGNPDLDAEESESYNLGAVVKPMDGLQLSLDFWRITQEGKIDEVPFGYLYTQFCSDQNSNVCVRSTPLPGESLGSLQSINSGFINIGEQTVSGIDLSVVYSALTVAGGDLGLRLDYSYLSEFERVELNSAGDAFLNRDLAGEYEYPQHRWAASADWARDTVAFTVGLNYIGEFEDTPDIDFDGTLDYDTNKSRMVDSFMTVNLQARYTGFDNLVLSLGADNALDQEPPFAIGDGDSDLYGYVSSQHDPRGRFVYGKVTYNF</sequence>
<evidence type="ECO:0000256" key="9">
    <source>
        <dbReference type="RuleBase" id="RU003357"/>
    </source>
</evidence>
<feature type="domain" description="TonB-dependent receptor-like beta-barrel" evidence="11">
    <location>
        <begin position="346"/>
        <end position="834"/>
    </location>
</feature>
<keyword evidence="3 8" id="KW-1134">Transmembrane beta strand</keyword>
<keyword evidence="2 8" id="KW-0813">Transport</keyword>
<dbReference type="InterPro" id="IPR000531">
    <property type="entry name" value="Beta-barrel_TonB"/>
</dbReference>
<comment type="caution">
    <text evidence="13">The sequence shown here is derived from an EMBL/GenBank/DDBJ whole genome shotgun (WGS) entry which is preliminary data.</text>
</comment>
<evidence type="ECO:0000256" key="10">
    <source>
        <dbReference type="SAM" id="SignalP"/>
    </source>
</evidence>
<evidence type="ECO:0000259" key="11">
    <source>
        <dbReference type="Pfam" id="PF00593"/>
    </source>
</evidence>
<dbReference type="Gene3D" id="2.40.170.20">
    <property type="entry name" value="TonB-dependent receptor, beta-barrel domain"/>
    <property type="match status" value="1"/>
</dbReference>
<dbReference type="PROSITE" id="PS52016">
    <property type="entry name" value="TONB_DEPENDENT_REC_3"/>
    <property type="match status" value="1"/>
</dbReference>
<keyword evidence="7 8" id="KW-0998">Cell outer membrane</keyword>
<dbReference type="PANTHER" id="PTHR47234">
    <property type="match status" value="1"/>
</dbReference>
<gene>
    <name evidence="13" type="ORF">FDY93_17600</name>
</gene>
<evidence type="ECO:0000256" key="1">
    <source>
        <dbReference type="ARBA" id="ARBA00004571"/>
    </source>
</evidence>
<dbReference type="PANTHER" id="PTHR47234:SF2">
    <property type="entry name" value="TONB-DEPENDENT RECEPTOR"/>
    <property type="match status" value="1"/>
</dbReference>
<evidence type="ECO:0000256" key="3">
    <source>
        <dbReference type="ARBA" id="ARBA00022452"/>
    </source>
</evidence>
<evidence type="ECO:0000256" key="6">
    <source>
        <dbReference type="ARBA" id="ARBA00023136"/>
    </source>
</evidence>
<keyword evidence="6 8" id="KW-0472">Membrane</keyword>
<evidence type="ECO:0000256" key="5">
    <source>
        <dbReference type="ARBA" id="ARBA00023077"/>
    </source>
</evidence>
<dbReference type="InterPro" id="IPR036942">
    <property type="entry name" value="Beta-barrel_TonB_sf"/>
</dbReference>
<accession>A0ABY2UDS2</accession>
<dbReference type="Proteomes" id="UP000306791">
    <property type="component" value="Unassembled WGS sequence"/>
</dbReference>
<evidence type="ECO:0000256" key="2">
    <source>
        <dbReference type="ARBA" id="ARBA00022448"/>
    </source>
</evidence>
<dbReference type="Pfam" id="PF07715">
    <property type="entry name" value="Plug"/>
    <property type="match status" value="1"/>
</dbReference>
<dbReference type="InterPro" id="IPR039426">
    <property type="entry name" value="TonB-dep_rcpt-like"/>
</dbReference>
<dbReference type="InterPro" id="IPR037066">
    <property type="entry name" value="Plug_dom_sf"/>
</dbReference>
<dbReference type="CDD" id="cd01347">
    <property type="entry name" value="ligand_gated_channel"/>
    <property type="match status" value="1"/>
</dbReference>
<proteinExistence type="inferred from homology"/>
<comment type="subcellular location">
    <subcellularLocation>
        <location evidence="1 8">Cell outer membrane</location>
        <topology evidence="1 8">Multi-pass membrane protein</topology>
    </subcellularLocation>
</comment>
<keyword evidence="13" id="KW-0675">Receptor</keyword>
<dbReference type="SUPFAM" id="SSF56935">
    <property type="entry name" value="Porins"/>
    <property type="match status" value="1"/>
</dbReference>
<keyword evidence="10" id="KW-0732">Signal</keyword>
<organism evidence="13 14">
    <name type="scientific">Microbulbifer harenosus</name>
    <dbReference type="NCBI Taxonomy" id="2576840"/>
    <lineage>
        <taxon>Bacteria</taxon>
        <taxon>Pseudomonadati</taxon>
        <taxon>Pseudomonadota</taxon>
        <taxon>Gammaproteobacteria</taxon>
        <taxon>Cellvibrionales</taxon>
        <taxon>Microbulbiferaceae</taxon>
        <taxon>Microbulbifer</taxon>
    </lineage>
</organism>